<dbReference type="PROSITE" id="PS50977">
    <property type="entry name" value="HTH_TETR_2"/>
    <property type="match status" value="1"/>
</dbReference>
<proteinExistence type="predicted"/>
<dbReference type="PRINTS" id="PR00455">
    <property type="entry name" value="HTHTETR"/>
</dbReference>
<dbReference type="SUPFAM" id="SSF48498">
    <property type="entry name" value="Tetracyclin repressor-like, C-terminal domain"/>
    <property type="match status" value="1"/>
</dbReference>
<keyword evidence="1 2" id="KW-0238">DNA-binding</keyword>
<comment type="caution">
    <text evidence="4">The sequence shown here is derived from an EMBL/GenBank/DDBJ whole genome shotgun (WGS) entry which is preliminary data.</text>
</comment>
<dbReference type="InterPro" id="IPR036271">
    <property type="entry name" value="Tet_transcr_reg_TetR-rel_C_sf"/>
</dbReference>
<feature type="domain" description="HTH tetR-type" evidence="3">
    <location>
        <begin position="1"/>
        <end position="61"/>
    </location>
</feature>
<dbReference type="PANTHER" id="PTHR30055:SF220">
    <property type="entry name" value="TETR-FAMILY REGULATORY PROTEIN"/>
    <property type="match status" value="1"/>
</dbReference>
<dbReference type="EMBL" id="JAGGLV010000001">
    <property type="protein sequence ID" value="MBP2110463.1"/>
    <property type="molecule type" value="Genomic_DNA"/>
</dbReference>
<gene>
    <name evidence="4" type="ORF">J2Z70_000602</name>
</gene>
<dbReference type="Gene3D" id="1.10.357.10">
    <property type="entry name" value="Tetracycline Repressor, domain 2"/>
    <property type="match status" value="1"/>
</dbReference>
<protein>
    <submittedName>
        <fullName evidence="4">AcrR family transcriptional regulator</fullName>
    </submittedName>
</protein>
<dbReference type="InterPro" id="IPR009057">
    <property type="entry name" value="Homeodomain-like_sf"/>
</dbReference>
<accession>A0ABS4NK87</accession>
<keyword evidence="5" id="KW-1185">Reference proteome</keyword>
<evidence type="ECO:0000313" key="5">
    <source>
        <dbReference type="Proteomes" id="UP000773462"/>
    </source>
</evidence>
<dbReference type="RefSeq" id="WP_209869106.1">
    <property type="nucleotide sequence ID" value="NZ_JAGGLV010000001.1"/>
</dbReference>
<organism evidence="4 5">
    <name type="scientific">Paenibacillus silagei</name>
    <dbReference type="NCBI Taxonomy" id="1670801"/>
    <lineage>
        <taxon>Bacteria</taxon>
        <taxon>Bacillati</taxon>
        <taxon>Bacillota</taxon>
        <taxon>Bacilli</taxon>
        <taxon>Bacillales</taxon>
        <taxon>Paenibacillaceae</taxon>
        <taxon>Paenibacillus</taxon>
    </lineage>
</organism>
<dbReference type="InterPro" id="IPR050109">
    <property type="entry name" value="HTH-type_TetR-like_transc_reg"/>
</dbReference>
<dbReference type="PANTHER" id="PTHR30055">
    <property type="entry name" value="HTH-TYPE TRANSCRIPTIONAL REGULATOR RUTR"/>
    <property type="match status" value="1"/>
</dbReference>
<sequence>MNTYDKILAAALKVLEEEGGAQFSTRAVTAIAQVTAPTLYHHFGSADGLLSAAIVEAFKQLFESKITAVESTISEMALRQGWDDYVRFAAARPRIYAAMMGRLLEGAHIEAADQSHQALVQNVQRVAAEGKLAVSAQAAADLVWASANTAAWLYVTAQFRKSPPPQPDVIDLIRESVMQIILTEPGDFRQSPNVEDI</sequence>
<reference evidence="4 5" key="1">
    <citation type="submission" date="2021-03" db="EMBL/GenBank/DDBJ databases">
        <title>Genomic Encyclopedia of Type Strains, Phase IV (KMG-IV): sequencing the most valuable type-strain genomes for metagenomic binning, comparative biology and taxonomic classification.</title>
        <authorList>
            <person name="Goeker M."/>
        </authorList>
    </citation>
    <scope>NUCLEOTIDE SEQUENCE [LARGE SCALE GENOMIC DNA]</scope>
    <source>
        <strain evidence="4 5">DSM 101953</strain>
    </source>
</reference>
<dbReference type="Pfam" id="PF00440">
    <property type="entry name" value="TetR_N"/>
    <property type="match status" value="1"/>
</dbReference>
<dbReference type="Proteomes" id="UP000773462">
    <property type="component" value="Unassembled WGS sequence"/>
</dbReference>
<evidence type="ECO:0000259" key="3">
    <source>
        <dbReference type="PROSITE" id="PS50977"/>
    </source>
</evidence>
<dbReference type="SUPFAM" id="SSF46689">
    <property type="entry name" value="Homeodomain-like"/>
    <property type="match status" value="1"/>
</dbReference>
<evidence type="ECO:0000256" key="1">
    <source>
        <dbReference type="ARBA" id="ARBA00023125"/>
    </source>
</evidence>
<evidence type="ECO:0000256" key="2">
    <source>
        <dbReference type="PROSITE-ProRule" id="PRU00335"/>
    </source>
</evidence>
<dbReference type="InterPro" id="IPR001647">
    <property type="entry name" value="HTH_TetR"/>
</dbReference>
<name>A0ABS4NK87_9BACL</name>
<feature type="DNA-binding region" description="H-T-H motif" evidence="2">
    <location>
        <begin position="24"/>
        <end position="43"/>
    </location>
</feature>
<evidence type="ECO:0000313" key="4">
    <source>
        <dbReference type="EMBL" id="MBP2110463.1"/>
    </source>
</evidence>